<dbReference type="Proteomes" id="UP001163324">
    <property type="component" value="Chromosome 1"/>
</dbReference>
<evidence type="ECO:0000313" key="1">
    <source>
        <dbReference type="EMBL" id="KAI9903820.1"/>
    </source>
</evidence>
<organism evidence="1 2">
    <name type="scientific">Trichothecium roseum</name>
    <dbReference type="NCBI Taxonomy" id="47278"/>
    <lineage>
        <taxon>Eukaryota</taxon>
        <taxon>Fungi</taxon>
        <taxon>Dikarya</taxon>
        <taxon>Ascomycota</taxon>
        <taxon>Pezizomycotina</taxon>
        <taxon>Sordariomycetes</taxon>
        <taxon>Hypocreomycetidae</taxon>
        <taxon>Hypocreales</taxon>
        <taxon>Hypocreales incertae sedis</taxon>
        <taxon>Trichothecium</taxon>
    </lineage>
</organism>
<name>A0ACC0VBL6_9HYPO</name>
<dbReference type="EMBL" id="CM047940">
    <property type="protein sequence ID" value="KAI9903820.1"/>
    <property type="molecule type" value="Genomic_DNA"/>
</dbReference>
<proteinExistence type="predicted"/>
<accession>A0ACC0VBL6</accession>
<evidence type="ECO:0000313" key="2">
    <source>
        <dbReference type="Proteomes" id="UP001163324"/>
    </source>
</evidence>
<reference evidence="1" key="1">
    <citation type="submission" date="2022-10" db="EMBL/GenBank/DDBJ databases">
        <title>Complete Genome of Trichothecium roseum strain YXFP-22015, a Plant Pathogen Isolated from Citrus.</title>
        <authorList>
            <person name="Wang Y."/>
            <person name="Zhu L."/>
        </authorList>
    </citation>
    <scope>NUCLEOTIDE SEQUENCE</scope>
    <source>
        <strain evidence="1">YXFP-22015</strain>
    </source>
</reference>
<gene>
    <name evidence="1" type="ORF">N3K66_000349</name>
</gene>
<keyword evidence="2" id="KW-1185">Reference proteome</keyword>
<comment type="caution">
    <text evidence="1">The sequence shown here is derived from an EMBL/GenBank/DDBJ whole genome shotgun (WGS) entry which is preliminary data.</text>
</comment>
<protein>
    <submittedName>
        <fullName evidence="1">Uncharacterized protein</fullName>
    </submittedName>
</protein>
<sequence>MAGESLTGQIVEIWFLYIIGAFMIGARIFCRTKLIGWRNYEWDDYLIVVIACMWTAAPVIGQVFVQVADGKHTSELSFEDRKNMPEDEHRDWAYGSQIFLLGLTGYFVIIWMLKFNMLCFYSRVVRTLWTEKFVKPLMIFVVASGVAILLTLALTCRPFENLWQVWPDPGPNCVPQNLVFFVVILVFNLFTDLCIMLVPIPVLRGIQVNRLQKLGLWFLFTLGFFCMFAAILRFVLIFQLKQKGVSALWSLREDCVGIFVGQAPLVTPMLRRKFWVNAGYATGKTGSTPMSRSRGDAYHRTVGESHELRSGTGGVHISRGKASDPYSMTTLGIGSESQEEIVGKNGGGAGRVGGIVVQHSIDIENSAASHHGDTKDPRW</sequence>